<dbReference type="Proteomes" id="UP000027195">
    <property type="component" value="Unassembled WGS sequence"/>
</dbReference>
<feature type="region of interest" description="Disordered" evidence="1">
    <location>
        <begin position="21"/>
        <end position="45"/>
    </location>
</feature>
<evidence type="ECO:0000256" key="1">
    <source>
        <dbReference type="SAM" id="MobiDB-lite"/>
    </source>
</evidence>
<evidence type="ECO:0000313" key="2">
    <source>
        <dbReference type="EMBL" id="KDQ07380.1"/>
    </source>
</evidence>
<dbReference type="EMBL" id="KL198108">
    <property type="protein sequence ID" value="KDQ07380.1"/>
    <property type="molecule type" value="Genomic_DNA"/>
</dbReference>
<dbReference type="InParanoid" id="A0A067LYF6"/>
<name>A0A067LYF6_BOTB1</name>
<dbReference type="AlphaFoldDB" id="A0A067LYF6"/>
<evidence type="ECO:0000313" key="3">
    <source>
        <dbReference type="Proteomes" id="UP000027195"/>
    </source>
</evidence>
<protein>
    <submittedName>
        <fullName evidence="2">Uncharacterized protein</fullName>
    </submittedName>
</protein>
<dbReference type="HOGENOM" id="CLU_2426726_0_0_1"/>
<sequence length="91" mass="10218">MCNHEALMGRVRPVHDHITTEAGNDNATHVSGLCTPGTQKPPVRMWYPDARADSERPRTLNTRSPTELSAKHGVDTCQWVAYTRYTRAINT</sequence>
<reference evidence="3" key="1">
    <citation type="journal article" date="2014" name="Proc. Natl. Acad. Sci. U.S.A.">
        <title>Extensive sampling of basidiomycete genomes demonstrates inadequacy of the white-rot/brown-rot paradigm for wood decay fungi.</title>
        <authorList>
            <person name="Riley R."/>
            <person name="Salamov A.A."/>
            <person name="Brown D.W."/>
            <person name="Nagy L.G."/>
            <person name="Floudas D."/>
            <person name="Held B.W."/>
            <person name="Levasseur A."/>
            <person name="Lombard V."/>
            <person name="Morin E."/>
            <person name="Otillar R."/>
            <person name="Lindquist E.A."/>
            <person name="Sun H."/>
            <person name="LaButti K.M."/>
            <person name="Schmutz J."/>
            <person name="Jabbour D."/>
            <person name="Luo H."/>
            <person name="Baker S.E."/>
            <person name="Pisabarro A.G."/>
            <person name="Walton J.D."/>
            <person name="Blanchette R.A."/>
            <person name="Henrissat B."/>
            <person name="Martin F."/>
            <person name="Cullen D."/>
            <person name="Hibbett D.S."/>
            <person name="Grigoriev I.V."/>
        </authorList>
    </citation>
    <scope>NUCLEOTIDE SEQUENCE [LARGE SCALE GENOMIC DNA]</scope>
    <source>
        <strain evidence="3">FD-172 SS1</strain>
    </source>
</reference>
<keyword evidence="3" id="KW-1185">Reference proteome</keyword>
<gene>
    <name evidence="2" type="ORF">BOTBODRAFT_38848</name>
</gene>
<accession>A0A067LYF6</accession>
<organism evidence="2 3">
    <name type="scientific">Botryobasidium botryosum (strain FD-172 SS1)</name>
    <dbReference type="NCBI Taxonomy" id="930990"/>
    <lineage>
        <taxon>Eukaryota</taxon>
        <taxon>Fungi</taxon>
        <taxon>Dikarya</taxon>
        <taxon>Basidiomycota</taxon>
        <taxon>Agaricomycotina</taxon>
        <taxon>Agaricomycetes</taxon>
        <taxon>Cantharellales</taxon>
        <taxon>Botryobasidiaceae</taxon>
        <taxon>Botryobasidium</taxon>
    </lineage>
</organism>
<proteinExistence type="predicted"/>